<dbReference type="GO" id="GO:0019825">
    <property type="term" value="F:oxygen binding"/>
    <property type="evidence" value="ECO:0007669"/>
    <property type="project" value="InterPro"/>
</dbReference>
<dbReference type="PANTHER" id="PTHR43081:SF1">
    <property type="entry name" value="ADENYLATE CYCLASE, TERMINAL-DIFFERENTIATION SPECIFIC"/>
    <property type="match status" value="1"/>
</dbReference>
<protein>
    <submittedName>
        <fullName evidence="3">Adenylate and Guanylate cyclase catalytic domain containing protein, putative</fullName>
    </submittedName>
</protein>
<organism evidence="3 4">
    <name type="scientific">Angomonas deanei</name>
    <dbReference type="NCBI Taxonomy" id="59799"/>
    <lineage>
        <taxon>Eukaryota</taxon>
        <taxon>Discoba</taxon>
        <taxon>Euglenozoa</taxon>
        <taxon>Kinetoplastea</taxon>
        <taxon>Metakinetoplastina</taxon>
        <taxon>Trypanosomatida</taxon>
        <taxon>Trypanosomatidae</taxon>
        <taxon>Strigomonadinae</taxon>
        <taxon>Angomonas</taxon>
    </lineage>
</organism>
<dbReference type="EMBL" id="LR877173">
    <property type="protein sequence ID" value="CAD2222940.1"/>
    <property type="molecule type" value="Genomic_DNA"/>
</dbReference>
<dbReference type="CDD" id="cd01040">
    <property type="entry name" value="Mb-like"/>
    <property type="match status" value="2"/>
</dbReference>
<dbReference type="Gene3D" id="1.10.490.10">
    <property type="entry name" value="Globins"/>
    <property type="match status" value="2"/>
</dbReference>
<dbReference type="InterPro" id="IPR009050">
    <property type="entry name" value="Globin-like_sf"/>
</dbReference>
<dbReference type="VEuPathDB" id="TriTrypDB:ADEAN_001049600"/>
<feature type="region of interest" description="Disordered" evidence="1">
    <location>
        <begin position="1"/>
        <end position="52"/>
    </location>
</feature>
<sequence length="855" mass="95693">MHAELLPSPFKQNNKGNANSLEETPVKYNHYTYNNNNNNNNNNSNNTNQNNGAARPLRLQAISPSSSPYVLPSCYSSPLLHPEGDHHQFSEESKNKPNNNNISSGRRNKSIYTAAEFSGGPSPSPQYLSPLQSPRLIDFSEFVTDYTGTDPSDHKVFSLSSRPAGLTPSSTSTRPSQVVADEDPFRPVHLASFYTDDSSKKGSSSYSVAPSGGSTGSESPPRKPADRYMFTRHAASKKATDVERAHFFSLMKEAAEMLQTRREERDFLAANDTSHSILSQSAFGSGPRSRQKEFYYNDLTQEETDVLDYLTSEMQEMKARRRPTYDDTTVQGCWETLIRSEQLEQLGKLWLEETSKKEVCMPTQWANFSKDQLCQSLLSIMDECVYLYDKPKEMFEVLLAAGTAHRRFGIGEGEMYIFRNAFITALERSLSSEAYRRSAADWNRFWKMAMDLMVQGSKSREGEENAKLYEKESIQQLHKLLSRIKEKHDASSDLEDHFVRVMVRKAGPDLIHYLDVFPNRRACDRLYNSIVHIADPSLPPEDVAAYMRELGGRHVAYKIDRPVLEAFETPFVLASEHFLGQSFNSVVRHNFTNFYRLMVDGISAGMDSGKNTGENKKAPDGSEPFCLLFTDIESSTNLWQRFPAVMKEAVERHHRMIRTVIADNGGYEVKTVGDSFIIAAKDVFVGMKIAVGIQLELMRHLPIAPGFKALGNEVGGGDPNAWSNQTLRVRIGIEHCTQATATYDTIHRRYDYYGPSVNQCARIEAAAAGGQILMSRDTFKALKAVPAFHDEPCPSYLRDVSGDSAVDEKGLDHFVAVCDVGKAKLKGIKKEVRLLSLAPLCFAGRDFSGSILNSG</sequence>
<feature type="compositionally biased region" description="Low complexity" evidence="1">
    <location>
        <begin position="201"/>
        <end position="219"/>
    </location>
</feature>
<dbReference type="InterPro" id="IPR012292">
    <property type="entry name" value="Globin/Proto"/>
</dbReference>
<feature type="compositionally biased region" description="Low complexity" evidence="1">
    <location>
        <begin position="34"/>
        <end position="51"/>
    </location>
</feature>
<dbReference type="Pfam" id="PF00211">
    <property type="entry name" value="Guanylate_cyc"/>
    <property type="match status" value="1"/>
</dbReference>
<feature type="domain" description="Guanylate cyclase" evidence="2">
    <location>
        <begin position="626"/>
        <end position="764"/>
    </location>
</feature>
<dbReference type="Proteomes" id="UP000515908">
    <property type="component" value="Chromosome 29"/>
</dbReference>
<dbReference type="InterPro" id="IPR050697">
    <property type="entry name" value="Adenylyl/Guanylyl_Cyclase_3/4"/>
</dbReference>
<dbReference type="SUPFAM" id="SSF46458">
    <property type="entry name" value="Globin-like"/>
    <property type="match status" value="2"/>
</dbReference>
<gene>
    <name evidence="3" type="ORF">ADEAN_001049600</name>
</gene>
<reference evidence="3 4" key="1">
    <citation type="submission" date="2020-08" db="EMBL/GenBank/DDBJ databases">
        <authorList>
            <person name="Newling K."/>
            <person name="Davey J."/>
            <person name="Forrester S."/>
        </authorList>
    </citation>
    <scope>NUCLEOTIDE SEQUENCE [LARGE SCALE GENOMIC DNA]</scope>
    <source>
        <strain evidence="4">Crithidia deanei Carvalho (ATCC PRA-265)</strain>
    </source>
</reference>
<dbReference type="PANTHER" id="PTHR43081">
    <property type="entry name" value="ADENYLATE CYCLASE, TERMINAL-DIFFERENTIATION SPECIFIC-RELATED"/>
    <property type="match status" value="1"/>
</dbReference>
<feature type="compositionally biased region" description="Polar residues" evidence="1">
    <location>
        <begin position="167"/>
        <end position="176"/>
    </location>
</feature>
<dbReference type="PROSITE" id="PS50125">
    <property type="entry name" value="GUANYLATE_CYCLASE_2"/>
    <property type="match status" value="1"/>
</dbReference>
<keyword evidence="4" id="KW-1185">Reference proteome</keyword>
<dbReference type="InterPro" id="IPR029787">
    <property type="entry name" value="Nucleotide_cyclase"/>
</dbReference>
<accession>A0A7G2CT24</accession>
<dbReference type="GO" id="GO:0020037">
    <property type="term" value="F:heme binding"/>
    <property type="evidence" value="ECO:0007669"/>
    <property type="project" value="InterPro"/>
</dbReference>
<evidence type="ECO:0000313" key="4">
    <source>
        <dbReference type="Proteomes" id="UP000515908"/>
    </source>
</evidence>
<proteinExistence type="predicted"/>
<dbReference type="InterPro" id="IPR001054">
    <property type="entry name" value="A/G_cyclase"/>
</dbReference>
<dbReference type="AlphaFoldDB" id="A0A7G2CT24"/>
<dbReference type="GO" id="GO:0035556">
    <property type="term" value="P:intracellular signal transduction"/>
    <property type="evidence" value="ECO:0007669"/>
    <property type="project" value="InterPro"/>
</dbReference>
<evidence type="ECO:0000313" key="3">
    <source>
        <dbReference type="EMBL" id="CAD2222940.1"/>
    </source>
</evidence>
<feature type="region of interest" description="Disordered" evidence="1">
    <location>
        <begin position="150"/>
        <end position="183"/>
    </location>
</feature>
<dbReference type="CDD" id="cd07302">
    <property type="entry name" value="CHD"/>
    <property type="match status" value="1"/>
</dbReference>
<feature type="region of interest" description="Disordered" evidence="1">
    <location>
        <begin position="81"/>
        <end position="107"/>
    </location>
</feature>
<evidence type="ECO:0000256" key="1">
    <source>
        <dbReference type="SAM" id="MobiDB-lite"/>
    </source>
</evidence>
<dbReference type="SUPFAM" id="SSF55073">
    <property type="entry name" value="Nucleotide cyclase"/>
    <property type="match status" value="1"/>
</dbReference>
<dbReference type="SMART" id="SM00044">
    <property type="entry name" value="CYCc"/>
    <property type="match status" value="1"/>
</dbReference>
<name>A0A7G2CT24_9TRYP</name>
<feature type="compositionally biased region" description="Basic and acidic residues" evidence="1">
    <location>
        <begin position="82"/>
        <end position="95"/>
    </location>
</feature>
<evidence type="ECO:0000259" key="2">
    <source>
        <dbReference type="PROSITE" id="PS50125"/>
    </source>
</evidence>
<dbReference type="GO" id="GO:0009190">
    <property type="term" value="P:cyclic nucleotide biosynthetic process"/>
    <property type="evidence" value="ECO:0007669"/>
    <property type="project" value="InterPro"/>
</dbReference>
<feature type="compositionally biased region" description="Polar residues" evidence="1">
    <location>
        <begin position="10"/>
        <end position="22"/>
    </location>
</feature>
<feature type="region of interest" description="Disordered" evidence="1">
    <location>
        <begin position="196"/>
        <end position="225"/>
    </location>
</feature>
<dbReference type="Gene3D" id="3.30.70.1230">
    <property type="entry name" value="Nucleotide cyclase"/>
    <property type="match status" value="1"/>
</dbReference>
<dbReference type="InterPro" id="IPR044399">
    <property type="entry name" value="Mb-like_M"/>
</dbReference>